<dbReference type="InterPro" id="IPR000873">
    <property type="entry name" value="AMP-dep_synth/lig_dom"/>
</dbReference>
<dbReference type="PANTHER" id="PTHR24096:SF413">
    <property type="entry name" value="PEROXISOMAL OPC-8:0-COA LIGASE 1"/>
    <property type="match status" value="1"/>
</dbReference>
<dbReference type="EMBL" id="AP019297">
    <property type="protein sequence ID" value="BBG94763.1"/>
    <property type="molecule type" value="Genomic_DNA"/>
</dbReference>
<evidence type="ECO:0000256" key="3">
    <source>
        <dbReference type="SAM" id="Phobius"/>
    </source>
</evidence>
<dbReference type="AlphaFoldDB" id="A0A4Y1QSB0"/>
<keyword evidence="2 5" id="KW-0436">Ligase</keyword>
<keyword evidence="3" id="KW-0472">Membrane</keyword>
<dbReference type="GO" id="GO:0005777">
    <property type="term" value="C:peroxisome"/>
    <property type="evidence" value="ECO:0007669"/>
    <property type="project" value="TreeGrafter"/>
</dbReference>
<reference evidence="5" key="1">
    <citation type="journal article" date="2019" name="Science">
        <title>Mutation of a bHLH transcription factor allowed almond domestication.</title>
        <authorList>
            <person name="Sanchez-Perez R."/>
            <person name="Pavan S."/>
            <person name="Mazzeo R."/>
            <person name="Moldovan C."/>
            <person name="Aiese Cigliano R."/>
            <person name="Del Cueto J."/>
            <person name="Ricciardi F."/>
            <person name="Lotti C."/>
            <person name="Ricciardi L."/>
            <person name="Dicenta F."/>
            <person name="Lopez-Marques R.L."/>
            <person name="Lindberg Moller B."/>
        </authorList>
    </citation>
    <scope>NUCLEOTIDE SEQUENCE</scope>
</reference>
<feature type="domain" description="AMP-dependent synthetase/ligase" evidence="4">
    <location>
        <begin position="49"/>
        <end position="129"/>
    </location>
</feature>
<keyword evidence="3" id="KW-0812">Transmembrane</keyword>
<protein>
    <submittedName>
        <fullName evidence="5">OPC-8:0 CoA ligase1</fullName>
    </submittedName>
</protein>
<keyword evidence="3" id="KW-1133">Transmembrane helix</keyword>
<organism evidence="5">
    <name type="scientific">Prunus dulcis</name>
    <name type="common">Almond</name>
    <name type="synonym">Amygdalus dulcis</name>
    <dbReference type="NCBI Taxonomy" id="3755"/>
    <lineage>
        <taxon>Eukaryota</taxon>
        <taxon>Viridiplantae</taxon>
        <taxon>Streptophyta</taxon>
        <taxon>Embryophyta</taxon>
        <taxon>Tracheophyta</taxon>
        <taxon>Spermatophyta</taxon>
        <taxon>Magnoliopsida</taxon>
        <taxon>eudicotyledons</taxon>
        <taxon>Gunneridae</taxon>
        <taxon>Pentapetalae</taxon>
        <taxon>rosids</taxon>
        <taxon>fabids</taxon>
        <taxon>Rosales</taxon>
        <taxon>Rosaceae</taxon>
        <taxon>Amygdaloideae</taxon>
        <taxon>Amygdaleae</taxon>
        <taxon>Prunus</taxon>
    </lineage>
</organism>
<evidence type="ECO:0000313" key="5">
    <source>
        <dbReference type="EMBL" id="BBG94763.1"/>
    </source>
</evidence>
<accession>A0A4Y1QSB0</accession>
<dbReference type="Gene3D" id="3.40.50.12780">
    <property type="entry name" value="N-terminal domain of ligase-like"/>
    <property type="match status" value="1"/>
</dbReference>
<proteinExistence type="predicted"/>
<dbReference type="SUPFAM" id="SSF56801">
    <property type="entry name" value="Acetyl-CoA synthetase-like"/>
    <property type="match status" value="1"/>
</dbReference>
<dbReference type="Pfam" id="PF00501">
    <property type="entry name" value="AMP-binding"/>
    <property type="match status" value="1"/>
</dbReference>
<comment type="subcellular location">
    <subcellularLocation>
        <location evidence="1">Cytoplasm</location>
    </subcellularLocation>
</comment>
<evidence type="ECO:0000256" key="2">
    <source>
        <dbReference type="ARBA" id="ARBA00022598"/>
    </source>
</evidence>
<gene>
    <name evidence="5" type="ORF">Prudu_003122</name>
</gene>
<dbReference type="InterPro" id="IPR042099">
    <property type="entry name" value="ANL_N_sf"/>
</dbReference>
<feature type="transmembrane region" description="Helical" evidence="3">
    <location>
        <begin position="92"/>
        <end position="117"/>
    </location>
</feature>
<dbReference type="GO" id="GO:0016405">
    <property type="term" value="F:CoA-ligase activity"/>
    <property type="evidence" value="ECO:0007669"/>
    <property type="project" value="TreeGrafter"/>
</dbReference>
<sequence length="155" mass="16759">MTTTAVMGSAKVDGRSGFCNSSSTFYSKRKPIPLPHNDSLDITTFISSQAHRGTVAFIDGSTGLQLTYAQLWLAVRSVASSLSDMGIRKGHVVLLLSPNSIFFPVVCLAVMSLGAIITTTNPSTPPRNCQANRRFQTRAGLHNPSTHLQTGRFNY</sequence>
<name>A0A4Y1QSB0_PRUDU</name>
<dbReference type="PANTHER" id="PTHR24096">
    <property type="entry name" value="LONG-CHAIN-FATTY-ACID--COA LIGASE"/>
    <property type="match status" value="1"/>
</dbReference>
<evidence type="ECO:0000256" key="1">
    <source>
        <dbReference type="ARBA" id="ARBA00004496"/>
    </source>
</evidence>
<evidence type="ECO:0000259" key="4">
    <source>
        <dbReference type="Pfam" id="PF00501"/>
    </source>
</evidence>